<dbReference type="InterPro" id="IPR036271">
    <property type="entry name" value="Tet_transcr_reg_TetR-rel_C_sf"/>
</dbReference>
<accession>A0ABV4I9K8</accession>
<protein>
    <submittedName>
        <fullName evidence="1">WHG domain-containing protein</fullName>
    </submittedName>
</protein>
<organism evidence="1 2">
    <name type="scientific">Kineococcus mangrovi</name>
    <dbReference type="NCBI Taxonomy" id="1660183"/>
    <lineage>
        <taxon>Bacteria</taxon>
        <taxon>Bacillati</taxon>
        <taxon>Actinomycetota</taxon>
        <taxon>Actinomycetes</taxon>
        <taxon>Kineosporiales</taxon>
        <taxon>Kineosporiaceae</taxon>
        <taxon>Kineococcus</taxon>
    </lineage>
</organism>
<sequence length="50" mass="5386">MSPRVVRLVVVLRSARHGVATLEAGGGSPLGADVEERSTRLVEFLDRGLR</sequence>
<evidence type="ECO:0000313" key="1">
    <source>
        <dbReference type="EMBL" id="MEZ0493961.1"/>
    </source>
</evidence>
<dbReference type="SUPFAM" id="SSF48498">
    <property type="entry name" value="Tetracyclin repressor-like, C-terminal domain"/>
    <property type="match status" value="1"/>
</dbReference>
<dbReference type="Gene3D" id="1.10.357.10">
    <property type="entry name" value="Tetracycline Repressor, domain 2"/>
    <property type="match status" value="1"/>
</dbReference>
<dbReference type="EMBL" id="JBGGTQ010000008">
    <property type="protein sequence ID" value="MEZ0493961.1"/>
    <property type="molecule type" value="Genomic_DNA"/>
</dbReference>
<proteinExistence type="predicted"/>
<dbReference type="Proteomes" id="UP001566476">
    <property type="component" value="Unassembled WGS sequence"/>
</dbReference>
<reference evidence="1 2" key="1">
    <citation type="submission" date="2024-07" db="EMBL/GenBank/DDBJ databases">
        <authorList>
            <person name="Thanompreechachai J."/>
            <person name="Duangmal K."/>
        </authorList>
    </citation>
    <scope>NUCLEOTIDE SEQUENCE [LARGE SCALE GENOMIC DNA]</scope>
    <source>
        <strain evidence="1 2">TBRC 1896</strain>
    </source>
</reference>
<evidence type="ECO:0000313" key="2">
    <source>
        <dbReference type="Proteomes" id="UP001566476"/>
    </source>
</evidence>
<name>A0ABV4I9K8_9ACTN</name>
<gene>
    <name evidence="1" type="ORF">AB2L28_17130</name>
</gene>
<comment type="caution">
    <text evidence="1">The sequence shown here is derived from an EMBL/GenBank/DDBJ whole genome shotgun (WGS) entry which is preliminary data.</text>
</comment>
<dbReference type="RefSeq" id="WP_370720194.1">
    <property type="nucleotide sequence ID" value="NZ_JBGGTQ010000008.1"/>
</dbReference>
<keyword evidence="2" id="KW-1185">Reference proteome</keyword>